<dbReference type="AlphaFoldDB" id="A0A7M2Y7A6"/>
<gene>
    <name evidence="7" type="ORF">Q73A0000_07065</name>
</gene>
<keyword evidence="5" id="KW-0812">Transmembrane</keyword>
<dbReference type="Gene3D" id="1.25.40.10">
    <property type="entry name" value="Tetratricopeptide repeat domain"/>
    <property type="match status" value="1"/>
</dbReference>
<keyword evidence="8" id="KW-1185">Reference proteome</keyword>
<dbReference type="SUPFAM" id="SSF46689">
    <property type="entry name" value="Homeodomain-like"/>
    <property type="match status" value="1"/>
</dbReference>
<keyword evidence="5" id="KW-0472">Membrane</keyword>
<dbReference type="RefSeq" id="WP_193813366.1">
    <property type="nucleotide sequence ID" value="NZ_CP040442.1"/>
</dbReference>
<dbReference type="InterPro" id="IPR018060">
    <property type="entry name" value="HTH_AraC"/>
</dbReference>
<evidence type="ECO:0000256" key="4">
    <source>
        <dbReference type="PROSITE-ProRule" id="PRU00339"/>
    </source>
</evidence>
<feature type="transmembrane region" description="Helical" evidence="5">
    <location>
        <begin position="379"/>
        <end position="400"/>
    </location>
</feature>
<dbReference type="GO" id="GO:0003700">
    <property type="term" value="F:DNA-binding transcription factor activity"/>
    <property type="evidence" value="ECO:0007669"/>
    <property type="project" value="InterPro"/>
</dbReference>
<evidence type="ECO:0000259" key="6">
    <source>
        <dbReference type="PROSITE" id="PS01124"/>
    </source>
</evidence>
<evidence type="ECO:0000256" key="2">
    <source>
        <dbReference type="ARBA" id="ARBA00023125"/>
    </source>
</evidence>
<proteinExistence type="predicted"/>
<dbReference type="SMART" id="SM00342">
    <property type="entry name" value="HTH_ARAC"/>
    <property type="match status" value="1"/>
</dbReference>
<dbReference type="InterPro" id="IPR011990">
    <property type="entry name" value="TPR-like_helical_dom_sf"/>
</dbReference>
<protein>
    <submittedName>
        <fullName evidence="7">Helix-turn-helix domain-containing protein</fullName>
    </submittedName>
</protein>
<keyword evidence="4" id="KW-0802">TPR repeat</keyword>
<dbReference type="SUPFAM" id="SSF48452">
    <property type="entry name" value="TPR-like"/>
    <property type="match status" value="2"/>
</dbReference>
<dbReference type="PANTHER" id="PTHR43280">
    <property type="entry name" value="ARAC-FAMILY TRANSCRIPTIONAL REGULATOR"/>
    <property type="match status" value="1"/>
</dbReference>
<dbReference type="Pfam" id="PF12833">
    <property type="entry name" value="HTH_18"/>
    <property type="match status" value="1"/>
</dbReference>
<dbReference type="KEGG" id="kfa:Q73A0000_07065"/>
<evidence type="ECO:0000313" key="7">
    <source>
        <dbReference type="EMBL" id="QOW10137.1"/>
    </source>
</evidence>
<dbReference type="Gene3D" id="1.10.10.60">
    <property type="entry name" value="Homeodomain-like"/>
    <property type="match status" value="1"/>
</dbReference>
<evidence type="ECO:0000313" key="8">
    <source>
        <dbReference type="Proteomes" id="UP000594195"/>
    </source>
</evidence>
<evidence type="ECO:0000256" key="5">
    <source>
        <dbReference type="SAM" id="Phobius"/>
    </source>
</evidence>
<evidence type="ECO:0000256" key="3">
    <source>
        <dbReference type="ARBA" id="ARBA00023163"/>
    </source>
</evidence>
<dbReference type="PROSITE" id="PS01124">
    <property type="entry name" value="HTH_ARAC_FAMILY_2"/>
    <property type="match status" value="1"/>
</dbReference>
<keyword evidence="3" id="KW-0804">Transcription</keyword>
<dbReference type="InterPro" id="IPR009057">
    <property type="entry name" value="Homeodomain-like_sf"/>
</dbReference>
<accession>A0A7M2Y7A6</accession>
<keyword evidence="1" id="KW-0805">Transcription regulation</keyword>
<dbReference type="EMBL" id="CP040442">
    <property type="protein sequence ID" value="QOW10137.1"/>
    <property type="molecule type" value="Genomic_DNA"/>
</dbReference>
<sequence>MKNMRYFFLLFIGYCNLLYSQNSLFENLNKYSYEELENKFYSYKDNNENEESRIIAEFYIKKAKKENKDKKYIAEGYVLNHYNKDLPVALKYIDSLEIISKNLQDEIYPARIYLFKGMLYYNADNLKLALENYVTALKYAKEKKNTRQIAIADLQIAYLNGYIGKPQEAAKVLKYYYDNSGSLTNEDIQHIQINLASSYLDIDEFGKAEKLIKNGLHYTLKNNEYVRYNRYLSLSGQYYLLTKQYPKSIEILEKTKAYFLKNNIDLDANYAMLYLGQSYAESKNKDKAVENYIKIDSIVQKTNNTFPELRDVYSYLIDYYKEKKDKEKQLYYIDRFLKINSILDTQFRYISRELPKKYDMPKLLSEKEEIIKELKNKKYLSYTTIGILCLLLIFIMILFVKAKRKENEYKEIARDLIKSVSEKSHSTENKTENEVIANQEIFDSEKNKLPDEIVEHILKELKMFEEKEQYLKTGIVVDNLAKKFKTNSSYLSKVVNIYKEKSFPNYLNDLRIDYALIRLVNDKKLRSYNFSVIATEFGYNNEQAFANAFKKRTGTTLSTYLKEIESQP</sequence>
<reference evidence="7 8" key="1">
    <citation type="submission" date="2019-05" db="EMBL/GenBank/DDBJ databases">
        <title>Chryseobacterium sp. isolated from King George Island, maritime Antarctica.</title>
        <authorList>
            <person name="Peng X."/>
        </authorList>
    </citation>
    <scope>NUCLEOTIDE SEQUENCE [LARGE SCALE GENOMIC DNA]</scope>
    <source>
        <strain evidence="7 8">7-3A</strain>
    </source>
</reference>
<dbReference type="PANTHER" id="PTHR43280:SF2">
    <property type="entry name" value="HTH-TYPE TRANSCRIPTIONAL REGULATOR EXSA"/>
    <property type="match status" value="1"/>
</dbReference>
<keyword evidence="2" id="KW-0238">DNA-binding</keyword>
<evidence type="ECO:0000256" key="1">
    <source>
        <dbReference type="ARBA" id="ARBA00023015"/>
    </source>
</evidence>
<dbReference type="PROSITE" id="PS50005">
    <property type="entry name" value="TPR"/>
    <property type="match status" value="1"/>
</dbReference>
<dbReference type="Proteomes" id="UP000594195">
    <property type="component" value="Chromosome"/>
</dbReference>
<name>A0A7M2Y7A6_9FLAO</name>
<organism evidence="7 8">
    <name type="scientific">Kaistella flava</name>
    <name type="common">ex Peng et al. 2021</name>
    <dbReference type="NCBI Taxonomy" id="2038776"/>
    <lineage>
        <taxon>Bacteria</taxon>
        <taxon>Pseudomonadati</taxon>
        <taxon>Bacteroidota</taxon>
        <taxon>Flavobacteriia</taxon>
        <taxon>Flavobacteriales</taxon>
        <taxon>Weeksellaceae</taxon>
        <taxon>Chryseobacterium group</taxon>
        <taxon>Kaistella</taxon>
    </lineage>
</organism>
<dbReference type="GO" id="GO:0043565">
    <property type="term" value="F:sequence-specific DNA binding"/>
    <property type="evidence" value="ECO:0007669"/>
    <property type="project" value="InterPro"/>
</dbReference>
<feature type="repeat" description="TPR" evidence="4">
    <location>
        <begin position="110"/>
        <end position="143"/>
    </location>
</feature>
<keyword evidence="5" id="KW-1133">Transmembrane helix</keyword>
<feature type="domain" description="HTH araC/xylS-type" evidence="6">
    <location>
        <begin position="451"/>
        <end position="563"/>
    </location>
</feature>
<dbReference type="InterPro" id="IPR019734">
    <property type="entry name" value="TPR_rpt"/>
</dbReference>